<proteinExistence type="predicted"/>
<name>A0A2T0YAF4_9MICC</name>
<dbReference type="Proteomes" id="UP000238217">
    <property type="component" value="Unassembled WGS sequence"/>
</dbReference>
<evidence type="ECO:0000313" key="2">
    <source>
        <dbReference type="EMBL" id="PRZ11669.1"/>
    </source>
</evidence>
<dbReference type="AlphaFoldDB" id="A0A2T0YAF4"/>
<feature type="compositionally biased region" description="Low complexity" evidence="1">
    <location>
        <begin position="320"/>
        <end position="332"/>
    </location>
</feature>
<comment type="caution">
    <text evidence="2">The sequence shown here is derived from an EMBL/GenBank/DDBJ whole genome shotgun (WGS) entry which is preliminary data.</text>
</comment>
<protein>
    <submittedName>
        <fullName evidence="2">Uncharacterized protein</fullName>
    </submittedName>
</protein>
<accession>A0A2T0YAF4</accession>
<feature type="region of interest" description="Disordered" evidence="1">
    <location>
        <begin position="305"/>
        <end position="332"/>
    </location>
</feature>
<organism evidence="2 3">
    <name type="scientific">Nesterenkonia sandarakina</name>
    <dbReference type="NCBI Taxonomy" id="272918"/>
    <lineage>
        <taxon>Bacteria</taxon>
        <taxon>Bacillati</taxon>
        <taxon>Actinomycetota</taxon>
        <taxon>Actinomycetes</taxon>
        <taxon>Micrococcales</taxon>
        <taxon>Micrococcaceae</taxon>
        <taxon>Nesterenkonia</taxon>
    </lineage>
</organism>
<evidence type="ECO:0000256" key="1">
    <source>
        <dbReference type="SAM" id="MobiDB-lite"/>
    </source>
</evidence>
<gene>
    <name evidence="2" type="ORF">BCL67_1377</name>
</gene>
<sequence>MVISEELEARLQRYSESFTNDDVVRLHERTPQDWNRAGIEAMAKQLDDARVINSRGVLRFHGTGVDGHRASLSSIGLIADAWQRSVTAVGAAMEGVKSARGQVPGIITARTALMLEAAPVPGSVLFNIVPRGDALEEIEPDGDRPLADEWRERPLVDRASEKVVSLLTDMTHVELDATDQLAHALGDLGARVGASLSHLAGSIAKSGIALDSAWQEPEHETVRSRVTPEQARWISDFISQRKLYREEETVTGYLRTISFDDKWRIVLDDGKELRLDASDVPESVAKQQNLDNRVAMTVEITHSIRSDGGQSSAHKLLHVEPAPASAEESTES</sequence>
<evidence type="ECO:0000313" key="3">
    <source>
        <dbReference type="Proteomes" id="UP000238217"/>
    </source>
</evidence>
<reference evidence="2 3" key="1">
    <citation type="submission" date="2018-03" db="EMBL/GenBank/DDBJ databases">
        <title>Comparative analysis of microorganisms from saline springs in Andes Mountain Range, Colombia.</title>
        <authorList>
            <person name="Rubin E."/>
        </authorList>
    </citation>
    <scope>NUCLEOTIDE SEQUENCE [LARGE SCALE GENOMIC DNA]</scope>
    <source>
        <strain evidence="2 3">CG 35</strain>
    </source>
</reference>
<dbReference type="RefSeq" id="WP_106124167.1">
    <property type="nucleotide sequence ID" value="NZ_PVTY01000037.1"/>
</dbReference>
<dbReference type="EMBL" id="PVTY01000037">
    <property type="protein sequence ID" value="PRZ11669.1"/>
    <property type="molecule type" value="Genomic_DNA"/>
</dbReference>
<keyword evidence="3" id="KW-1185">Reference proteome</keyword>
<dbReference type="OrthoDB" id="5183805at2"/>